<protein>
    <recommendedName>
        <fullName evidence="9">Phytosulfokine</fullName>
    </recommendedName>
    <component>
        <recommendedName>
            <fullName evidence="9">Phytosulfokine-alpha</fullName>
            <shortName evidence="9">PSK-alpha</shortName>
            <shortName evidence="9">Phytosulfokine-a</shortName>
        </recommendedName>
    </component>
    <component>
        <recommendedName>
            <fullName evidence="9">Phytosulfokine-beta</fullName>
            <shortName evidence="9">PSK-beta</shortName>
            <shortName evidence="9">Phytosulfokine-b</shortName>
        </recommendedName>
    </component>
</protein>
<evidence type="ECO:0000256" key="10">
    <source>
        <dbReference type="SAM" id="MobiDB-lite"/>
    </source>
</evidence>
<evidence type="ECO:0000256" key="3">
    <source>
        <dbReference type="ARBA" id="ARBA00022473"/>
    </source>
</evidence>
<dbReference type="PANTHER" id="PTHR33285">
    <property type="entry name" value="PHYTOSULFOKINES 3"/>
    <property type="match status" value="1"/>
</dbReference>
<organism evidence="11 12">
    <name type="scientific">Capsella rubella</name>
    <dbReference type="NCBI Taxonomy" id="81985"/>
    <lineage>
        <taxon>Eukaryota</taxon>
        <taxon>Viridiplantae</taxon>
        <taxon>Streptophyta</taxon>
        <taxon>Embryophyta</taxon>
        <taxon>Tracheophyta</taxon>
        <taxon>Spermatophyta</taxon>
        <taxon>Magnoliopsida</taxon>
        <taxon>eudicotyledons</taxon>
        <taxon>Gunneridae</taxon>
        <taxon>Pentapetalae</taxon>
        <taxon>rosids</taxon>
        <taxon>malvids</taxon>
        <taxon>Brassicales</taxon>
        <taxon>Brassicaceae</taxon>
        <taxon>Camelineae</taxon>
        <taxon>Capsella</taxon>
    </lineage>
</organism>
<dbReference type="GO" id="GO:0008083">
    <property type="term" value="F:growth factor activity"/>
    <property type="evidence" value="ECO:0007669"/>
    <property type="project" value="UniProtKB-UniRule"/>
</dbReference>
<evidence type="ECO:0000256" key="7">
    <source>
        <dbReference type="ARBA" id="ARBA00022782"/>
    </source>
</evidence>
<dbReference type="EMBL" id="KB870810">
    <property type="protein sequence ID" value="EOA21913.1"/>
    <property type="molecule type" value="Genomic_DNA"/>
</dbReference>
<keyword evidence="4 9" id="KW-0964">Secreted</keyword>
<dbReference type="Pfam" id="PF06404">
    <property type="entry name" value="PSK"/>
    <property type="match status" value="1"/>
</dbReference>
<dbReference type="GO" id="GO:0030154">
    <property type="term" value="P:cell differentiation"/>
    <property type="evidence" value="ECO:0007669"/>
    <property type="project" value="UniProtKB-UniRule"/>
</dbReference>
<evidence type="ECO:0000256" key="1">
    <source>
        <dbReference type="ARBA" id="ARBA00004613"/>
    </source>
</evidence>
<evidence type="ECO:0000313" key="11">
    <source>
        <dbReference type="EMBL" id="EOA21913.1"/>
    </source>
</evidence>
<comment type="subcellular location">
    <subcellularLocation>
        <location evidence="1 9">Secreted</location>
    </subcellularLocation>
</comment>
<dbReference type="GO" id="GO:0005576">
    <property type="term" value="C:extracellular region"/>
    <property type="evidence" value="ECO:0007669"/>
    <property type="project" value="UniProtKB-SubCell"/>
</dbReference>
<evidence type="ECO:0000256" key="6">
    <source>
        <dbReference type="ARBA" id="ARBA00022729"/>
    </source>
</evidence>
<name>R0HDU5_9BRAS</name>
<sequence length="68" mass="8125">IVVKDEGNKNDNWVWAKATQADKAFDQELSQLMGEEEKCEERDEESRKRRMTTETHLDYIYTQSHHKP</sequence>
<reference evidence="12" key="1">
    <citation type="journal article" date="2013" name="Nat. Genet.">
        <title>The Capsella rubella genome and the genomic consequences of rapid mating system evolution.</title>
        <authorList>
            <person name="Slotte T."/>
            <person name="Hazzouri K.M."/>
            <person name="Agren J.A."/>
            <person name="Koenig D."/>
            <person name="Maumus F."/>
            <person name="Guo Y.L."/>
            <person name="Steige K."/>
            <person name="Platts A.E."/>
            <person name="Escobar J.S."/>
            <person name="Newman L.K."/>
            <person name="Wang W."/>
            <person name="Mandakova T."/>
            <person name="Vello E."/>
            <person name="Smith L.M."/>
            <person name="Henz S.R."/>
            <person name="Steffen J."/>
            <person name="Takuno S."/>
            <person name="Brandvain Y."/>
            <person name="Coop G."/>
            <person name="Andolfatto P."/>
            <person name="Hu T.T."/>
            <person name="Blanchette M."/>
            <person name="Clark R.M."/>
            <person name="Quesneville H."/>
            <person name="Nordborg M."/>
            <person name="Gaut B.S."/>
            <person name="Lysak M.A."/>
            <person name="Jenkins J."/>
            <person name="Grimwood J."/>
            <person name="Chapman J."/>
            <person name="Prochnik S."/>
            <person name="Shu S."/>
            <person name="Rokhsar D."/>
            <person name="Schmutz J."/>
            <person name="Weigel D."/>
            <person name="Wright S.I."/>
        </authorList>
    </citation>
    <scope>NUCLEOTIDE SEQUENCE [LARGE SCALE GENOMIC DNA]</scope>
    <source>
        <strain evidence="12">cv. Monte Gargano</strain>
    </source>
</reference>
<proteinExistence type="inferred from homology"/>
<keyword evidence="7 9" id="KW-0221">Differentiation</keyword>
<evidence type="ECO:0000256" key="5">
    <source>
        <dbReference type="ARBA" id="ARBA00022641"/>
    </source>
</evidence>
<feature type="non-terminal residue" evidence="11">
    <location>
        <position position="1"/>
    </location>
</feature>
<feature type="region of interest" description="Disordered" evidence="10">
    <location>
        <begin position="34"/>
        <end position="68"/>
    </location>
</feature>
<comment type="PTM">
    <text evidence="9">PSK-alpha is produced by endopeptidase digestion. PSK-beta is produced from PSK-alpha by exopeptidase digestion.</text>
</comment>
<dbReference type="GO" id="GO:0008283">
    <property type="term" value="P:cell population proliferation"/>
    <property type="evidence" value="ECO:0007669"/>
    <property type="project" value="UniProtKB-UniRule"/>
</dbReference>
<keyword evidence="5 9" id="KW-0765">Sulfation</keyword>
<evidence type="ECO:0000313" key="12">
    <source>
        <dbReference type="Proteomes" id="UP000029121"/>
    </source>
</evidence>
<dbReference type="PANTHER" id="PTHR33285:SF22">
    <property type="entry name" value="PHYTOSULFOKINES 6-RELATED"/>
    <property type="match status" value="1"/>
</dbReference>
<accession>R0HDU5</accession>
<dbReference type="AlphaFoldDB" id="R0HDU5"/>
<gene>
    <name evidence="11" type="ORF">CARUB_v10002396mg</name>
</gene>
<dbReference type="InterPro" id="IPR009438">
    <property type="entry name" value="Phytosulfokine"/>
</dbReference>
<evidence type="ECO:0000256" key="2">
    <source>
        <dbReference type="ARBA" id="ARBA00010781"/>
    </source>
</evidence>
<feature type="compositionally biased region" description="Basic and acidic residues" evidence="10">
    <location>
        <begin position="35"/>
        <end position="57"/>
    </location>
</feature>
<evidence type="ECO:0000256" key="8">
    <source>
        <dbReference type="ARBA" id="ARBA00023030"/>
    </source>
</evidence>
<keyword evidence="8 9" id="KW-0339">Growth factor</keyword>
<keyword evidence="3 9" id="KW-0217">Developmental protein</keyword>
<comment type="function">
    <text evidence="9">Promotes plant cell differentiation, organogenesis and somatic embryogenesis as well as cell proliferation.</text>
</comment>
<evidence type="ECO:0000256" key="9">
    <source>
        <dbReference type="RuleBase" id="RU368031"/>
    </source>
</evidence>
<keyword evidence="6 9" id="KW-0732">Signal</keyword>
<dbReference type="Proteomes" id="UP000029121">
    <property type="component" value="Unassembled WGS sequence"/>
</dbReference>
<comment type="PTM">
    <text evidence="9">Sulfation is important for activity and for the binding to a putative membrane receptor.</text>
</comment>
<comment type="similarity">
    <text evidence="2 9">Belongs to the phytosulfokine family.</text>
</comment>
<dbReference type="eggNOG" id="ENOG502S9S0">
    <property type="taxonomic scope" value="Eukaryota"/>
</dbReference>
<evidence type="ECO:0000256" key="4">
    <source>
        <dbReference type="ARBA" id="ARBA00022525"/>
    </source>
</evidence>
<keyword evidence="12" id="KW-1185">Reference proteome</keyword>